<organism evidence="1 2">
    <name type="scientific">Eleusine coracana subsp. coracana</name>
    <dbReference type="NCBI Taxonomy" id="191504"/>
    <lineage>
        <taxon>Eukaryota</taxon>
        <taxon>Viridiplantae</taxon>
        <taxon>Streptophyta</taxon>
        <taxon>Embryophyta</taxon>
        <taxon>Tracheophyta</taxon>
        <taxon>Spermatophyta</taxon>
        <taxon>Magnoliopsida</taxon>
        <taxon>Liliopsida</taxon>
        <taxon>Poales</taxon>
        <taxon>Poaceae</taxon>
        <taxon>PACMAD clade</taxon>
        <taxon>Chloridoideae</taxon>
        <taxon>Cynodonteae</taxon>
        <taxon>Eleusininae</taxon>
        <taxon>Eleusine</taxon>
    </lineage>
</organism>
<dbReference type="AlphaFoldDB" id="A0AAV5CBT2"/>
<proteinExistence type="predicted"/>
<name>A0AAV5CBT2_ELECO</name>
<evidence type="ECO:0000313" key="2">
    <source>
        <dbReference type="Proteomes" id="UP001054889"/>
    </source>
</evidence>
<gene>
    <name evidence="1" type="primary">ga12510</name>
    <name evidence="1" type="ORF">PR202_ga12510</name>
</gene>
<reference evidence="1" key="1">
    <citation type="journal article" date="2018" name="DNA Res.">
        <title>Multiple hybrid de novo genome assembly of finger millet, an orphan allotetraploid crop.</title>
        <authorList>
            <person name="Hatakeyama M."/>
            <person name="Aluri S."/>
            <person name="Balachadran M.T."/>
            <person name="Sivarajan S.R."/>
            <person name="Patrignani A."/>
            <person name="Gruter S."/>
            <person name="Poveda L."/>
            <person name="Shimizu-Inatsugi R."/>
            <person name="Baeten J."/>
            <person name="Francoijs K.J."/>
            <person name="Nataraja K.N."/>
            <person name="Reddy Y.A.N."/>
            <person name="Phadnis S."/>
            <person name="Ravikumar R.L."/>
            <person name="Schlapbach R."/>
            <person name="Sreeman S.M."/>
            <person name="Shimizu K.K."/>
        </authorList>
    </citation>
    <scope>NUCLEOTIDE SEQUENCE</scope>
</reference>
<reference evidence="1" key="2">
    <citation type="submission" date="2021-12" db="EMBL/GenBank/DDBJ databases">
        <title>Resequencing data analysis of finger millet.</title>
        <authorList>
            <person name="Hatakeyama M."/>
            <person name="Aluri S."/>
            <person name="Balachadran M.T."/>
            <person name="Sivarajan S.R."/>
            <person name="Poveda L."/>
            <person name="Shimizu-Inatsugi R."/>
            <person name="Schlapbach R."/>
            <person name="Sreeman S.M."/>
            <person name="Shimizu K.K."/>
        </authorList>
    </citation>
    <scope>NUCLEOTIDE SEQUENCE</scope>
</reference>
<keyword evidence="2" id="KW-1185">Reference proteome</keyword>
<protein>
    <submittedName>
        <fullName evidence="1">Uncharacterized protein</fullName>
    </submittedName>
</protein>
<dbReference type="Proteomes" id="UP001054889">
    <property type="component" value="Unassembled WGS sequence"/>
</dbReference>
<dbReference type="EMBL" id="BQKI01000006">
    <property type="protein sequence ID" value="GJM95733.1"/>
    <property type="molecule type" value="Genomic_DNA"/>
</dbReference>
<comment type="caution">
    <text evidence="1">The sequence shown here is derived from an EMBL/GenBank/DDBJ whole genome shotgun (WGS) entry which is preliminary data.</text>
</comment>
<sequence>MDDALHIDDVLNSGVTHDFIDVTVANNMRLQLHCALLALTLTSRDRVMRRIICPKLPIVINCDNFFDTPRLASLGPVMMDFIALCMSFFIDGQRLSILVVIAIKGCPRRVTNILSILHDDKDLYDTLRDVVITDLELSFLVARISSGDIAPAWSFRDGLIFFDGHLYIAAFLARLHRLLSALLKHGEEALLRQVTFTVPNGAVAPLSAADFGILFHHFIDLTTAHPRPHDTFIVTFEGFLLPSPWLFSDTDLLSLATAGDVSNLSYVISFDVNDTCQSFIVIFIFDWSITVELHQPPSVFLPISGHERETPSTRTCWFSTQVEVLWAKGLRPASYQMGRLDSE</sequence>
<evidence type="ECO:0000313" key="1">
    <source>
        <dbReference type="EMBL" id="GJM95733.1"/>
    </source>
</evidence>
<accession>A0AAV5CBT2</accession>